<gene>
    <name evidence="1" type="ORF">CVT25_012125</name>
</gene>
<organism evidence="1 2">
    <name type="scientific">Psilocybe cyanescens</name>
    <dbReference type="NCBI Taxonomy" id="93625"/>
    <lineage>
        <taxon>Eukaryota</taxon>
        <taxon>Fungi</taxon>
        <taxon>Dikarya</taxon>
        <taxon>Basidiomycota</taxon>
        <taxon>Agaricomycotina</taxon>
        <taxon>Agaricomycetes</taxon>
        <taxon>Agaricomycetidae</taxon>
        <taxon>Agaricales</taxon>
        <taxon>Agaricineae</taxon>
        <taxon>Strophariaceae</taxon>
        <taxon>Psilocybe</taxon>
    </lineage>
</organism>
<protein>
    <submittedName>
        <fullName evidence="1">Uncharacterized protein</fullName>
    </submittedName>
</protein>
<dbReference type="InParanoid" id="A0A409XJA3"/>
<comment type="caution">
    <text evidence="1">The sequence shown here is derived from an EMBL/GenBank/DDBJ whole genome shotgun (WGS) entry which is preliminary data.</text>
</comment>
<dbReference type="PANTHER" id="PTHR39218">
    <property type="entry name" value="OXIDOREDUCTASE 14 KDA SUBUNIT, PUTATIVE (AFU_ORTHOLOGUE AFUA_1G12110)-RELATED"/>
    <property type="match status" value="1"/>
</dbReference>
<reference evidence="1 2" key="1">
    <citation type="journal article" date="2018" name="Evol. Lett.">
        <title>Horizontal gene cluster transfer increased hallucinogenic mushroom diversity.</title>
        <authorList>
            <person name="Reynolds H.T."/>
            <person name="Vijayakumar V."/>
            <person name="Gluck-Thaler E."/>
            <person name="Korotkin H.B."/>
            <person name="Matheny P.B."/>
            <person name="Slot J.C."/>
        </authorList>
    </citation>
    <scope>NUCLEOTIDE SEQUENCE [LARGE SCALE GENOMIC DNA]</scope>
    <source>
        <strain evidence="1 2">2631</strain>
    </source>
</reference>
<evidence type="ECO:0000313" key="2">
    <source>
        <dbReference type="Proteomes" id="UP000283269"/>
    </source>
</evidence>
<name>A0A409XJA3_PSICY</name>
<dbReference type="EMBL" id="NHYD01001542">
    <property type="protein sequence ID" value="PPQ90806.1"/>
    <property type="molecule type" value="Genomic_DNA"/>
</dbReference>
<accession>A0A409XJA3</accession>
<dbReference type="PANTHER" id="PTHR39218:SF1">
    <property type="entry name" value="OXIDOREDUCTASE 14 KDA SUBUNIT, PUTATIVE (AFU_ORTHOLOGUE AFUA_1G12110)-RELATED"/>
    <property type="match status" value="1"/>
</dbReference>
<keyword evidence="2" id="KW-1185">Reference proteome</keyword>
<dbReference type="Proteomes" id="UP000283269">
    <property type="component" value="Unassembled WGS sequence"/>
</dbReference>
<sequence>MPLLSTVVGFSFVGLAARMGQLSIQNRNLYANPGGHLLAMGAFGFGGYLAHKWDVRSTELLANKREELRERRQKALAEREAEA</sequence>
<dbReference type="STRING" id="93625.A0A409XJA3"/>
<evidence type="ECO:0000313" key="1">
    <source>
        <dbReference type="EMBL" id="PPQ90806.1"/>
    </source>
</evidence>
<dbReference type="AlphaFoldDB" id="A0A409XJA3"/>
<proteinExistence type="predicted"/>
<dbReference type="OrthoDB" id="2141050at2759"/>